<feature type="binding site" evidence="6">
    <location>
        <position position="124"/>
    </location>
    <ligand>
        <name>S-adenosyl-L-methionine</name>
        <dbReference type="ChEBI" id="CHEBI:59789"/>
    </ligand>
</feature>
<keyword evidence="4 6" id="KW-0808">Transferase</keyword>
<dbReference type="GO" id="GO:0030490">
    <property type="term" value="P:maturation of SSU-rRNA"/>
    <property type="evidence" value="ECO:0007669"/>
    <property type="project" value="TreeGrafter"/>
</dbReference>
<evidence type="ECO:0000256" key="1">
    <source>
        <dbReference type="ARBA" id="ARBA00022490"/>
    </source>
</evidence>
<organism evidence="9 10">
    <name type="scientific">Pycnococcus provasolii</name>
    <dbReference type="NCBI Taxonomy" id="41880"/>
    <lineage>
        <taxon>Eukaryota</taxon>
        <taxon>Viridiplantae</taxon>
        <taxon>Chlorophyta</taxon>
        <taxon>Pseudoscourfieldiophyceae</taxon>
        <taxon>Pseudoscourfieldiales</taxon>
        <taxon>Pycnococcaceae</taxon>
        <taxon>Pycnococcus</taxon>
    </lineage>
</organism>
<dbReference type="Pfam" id="PF04034">
    <property type="entry name" value="Ribo_biogen_C"/>
    <property type="match status" value="1"/>
</dbReference>
<dbReference type="GO" id="GO:0000455">
    <property type="term" value="P:enzyme-directed rRNA pseudouridine synthesis"/>
    <property type="evidence" value="ECO:0007669"/>
    <property type="project" value="UniProtKB-UniRule"/>
</dbReference>
<feature type="binding site" evidence="6">
    <location>
        <position position="195"/>
    </location>
    <ligand>
        <name>S-adenosyl-L-methionine</name>
        <dbReference type="ChEBI" id="CHEBI:59789"/>
    </ligand>
</feature>
<dbReference type="InterPro" id="IPR022968">
    <property type="entry name" value="Tsr3-like"/>
</dbReference>
<evidence type="ECO:0000259" key="8">
    <source>
        <dbReference type="Pfam" id="PF04034"/>
    </source>
</evidence>
<evidence type="ECO:0000256" key="3">
    <source>
        <dbReference type="ARBA" id="ARBA00022552"/>
    </source>
</evidence>
<feature type="compositionally biased region" description="Acidic residues" evidence="7">
    <location>
        <begin position="305"/>
        <end position="316"/>
    </location>
</feature>
<feature type="compositionally biased region" description="Polar residues" evidence="7">
    <location>
        <begin position="322"/>
        <end position="332"/>
    </location>
</feature>
<evidence type="ECO:0000256" key="7">
    <source>
        <dbReference type="SAM" id="MobiDB-lite"/>
    </source>
</evidence>
<reference evidence="9" key="1">
    <citation type="submission" date="2020-10" db="EMBL/GenBank/DDBJ databases">
        <title>Unveiling of a novel bifunctional photoreceptor, Dualchrome1, isolated from a cosmopolitan green alga.</title>
        <authorList>
            <person name="Suzuki S."/>
            <person name="Kawachi M."/>
        </authorList>
    </citation>
    <scope>NUCLEOTIDE SEQUENCE</scope>
    <source>
        <strain evidence="9">NIES 2893</strain>
    </source>
</reference>
<comment type="similarity">
    <text evidence="6">Belongs to the TDD superfamily. TSR3 family.</text>
</comment>
<name>A0A830HII0_9CHLO</name>
<evidence type="ECO:0000256" key="5">
    <source>
        <dbReference type="ARBA" id="ARBA00022691"/>
    </source>
</evidence>
<dbReference type="GO" id="GO:1904047">
    <property type="term" value="F:S-adenosyl-L-methionine binding"/>
    <property type="evidence" value="ECO:0007669"/>
    <property type="project" value="UniProtKB-UniRule"/>
</dbReference>
<proteinExistence type="inferred from homology"/>
<keyword evidence="2 6" id="KW-0690">Ribosome biogenesis</keyword>
<evidence type="ECO:0000256" key="6">
    <source>
        <dbReference type="HAMAP-Rule" id="MF_03146"/>
    </source>
</evidence>
<feature type="region of interest" description="Disordered" evidence="7">
    <location>
        <begin position="1"/>
        <end position="103"/>
    </location>
</feature>
<dbReference type="GO" id="GO:0106388">
    <property type="term" value="F:rRNA small subunit aminocarboxypropyltransferase activity"/>
    <property type="evidence" value="ECO:0007669"/>
    <property type="project" value="UniProtKB-EC"/>
</dbReference>
<dbReference type="EMBL" id="BNJQ01000013">
    <property type="protein sequence ID" value="GHP06668.1"/>
    <property type="molecule type" value="Genomic_DNA"/>
</dbReference>
<dbReference type="InterPro" id="IPR007177">
    <property type="entry name" value="Tsr3_C"/>
</dbReference>
<comment type="catalytic activity">
    <reaction evidence="6">
        <text>an N(1)-methylpseudouridine in rRNA + S-adenosyl-L-methionine = N(1)-methyl-N(3)-[(3S)-3-amino-3-carboxypropyl]pseudouridine in rRNA + S-methyl-5'-thioadenosine + H(+)</text>
        <dbReference type="Rhea" id="RHEA:63296"/>
        <dbReference type="Rhea" id="RHEA-COMP:11634"/>
        <dbReference type="Rhea" id="RHEA-COMP:16310"/>
        <dbReference type="ChEBI" id="CHEBI:15378"/>
        <dbReference type="ChEBI" id="CHEBI:17509"/>
        <dbReference type="ChEBI" id="CHEBI:59789"/>
        <dbReference type="ChEBI" id="CHEBI:74890"/>
        <dbReference type="ChEBI" id="CHEBI:146234"/>
        <dbReference type="EC" id="2.5.1.157"/>
    </reaction>
</comment>
<dbReference type="PANTHER" id="PTHR20426">
    <property type="entry name" value="RIBOSOME BIOGENESIS PROTEIN TSR3 HOMOLOG"/>
    <property type="match status" value="1"/>
</dbReference>
<feature type="compositionally biased region" description="Gly residues" evidence="7">
    <location>
        <begin position="12"/>
        <end position="24"/>
    </location>
</feature>
<dbReference type="HAMAP" id="MF_01116">
    <property type="entry name" value="TSR3"/>
    <property type="match status" value="1"/>
</dbReference>
<comment type="caution">
    <text evidence="6">Lacks conserved residue(s) required for the propagation of feature annotation.</text>
</comment>
<protein>
    <recommendedName>
        <fullName evidence="6">18S rRNA aminocarboxypropyltransferase</fullName>
        <ecNumber evidence="6">2.5.1.157</ecNumber>
    </recommendedName>
</protein>
<dbReference type="AlphaFoldDB" id="A0A830HII0"/>
<feature type="compositionally biased region" description="Basic residues" evidence="7">
    <location>
        <begin position="1"/>
        <end position="11"/>
    </location>
</feature>
<keyword evidence="1" id="KW-0963">Cytoplasm</keyword>
<dbReference type="PANTHER" id="PTHR20426:SF0">
    <property type="entry name" value="18S RRNA AMINOCARBOXYPROPYLTRANSFERASE"/>
    <property type="match status" value="1"/>
</dbReference>
<feature type="domain" description="16S/18S rRNA aminocarboxypropyltransferase Tsr3 C-terminal" evidence="8">
    <location>
        <begin position="146"/>
        <end position="272"/>
    </location>
</feature>
<dbReference type="OrthoDB" id="10262062at2759"/>
<accession>A0A830HII0</accession>
<sequence>MGGRGRGRGRGGRGGGGRSGGRGAGRSDRGGGDRGGGDRGGGGDGDESLPQRRWRPDDANSDSADDDESPHDEGTTTTTLEERKNDDNDSSSSSSDSDSEPTRHVAVTKLALWELSQTDVRRDSGSQLCRKGMCRRLKVGQRFPGIVLTPNGKAVISPADAELVIRHGLCVVNCSWARLEDVPFAKLKSGGDRLLPFLVAANPTKYGQPFTLSSAEALAAGLVIVGRDDDAREVMSCFRWGDSFWQLNDEMLRVYAACKDGAEVVKAQEAFMNDIKAERAERERRKGDIADGAMIDRDLLPPSDSETESDEGDEGDGLSTSALVQQLEQTSL</sequence>
<comment type="function">
    <text evidence="6">Aminocarboxypropyltransferase that catalyzes the aminocarboxypropyl transfer on pseudouridine in 18S rRNA. It constitutes the last step in biosynthesis of the hypermodified N1-methyl-N3-(3-amino-3-carboxypropyl) pseudouridine (m1acp3-Psi).</text>
</comment>
<keyword evidence="10" id="KW-1185">Reference proteome</keyword>
<feature type="region of interest" description="Disordered" evidence="7">
    <location>
        <begin position="282"/>
        <end position="332"/>
    </location>
</feature>
<evidence type="ECO:0000256" key="2">
    <source>
        <dbReference type="ARBA" id="ARBA00022517"/>
    </source>
</evidence>
<dbReference type="NCBIfam" id="NF002621">
    <property type="entry name" value="PRK02287.1"/>
    <property type="match status" value="1"/>
</dbReference>
<dbReference type="Proteomes" id="UP000660262">
    <property type="component" value="Unassembled WGS sequence"/>
</dbReference>
<keyword evidence="5 6" id="KW-0949">S-adenosyl-L-methionine</keyword>
<feature type="compositionally biased region" description="Basic and acidic residues" evidence="7">
    <location>
        <begin position="25"/>
        <end position="37"/>
    </location>
</feature>
<evidence type="ECO:0000256" key="4">
    <source>
        <dbReference type="ARBA" id="ARBA00022679"/>
    </source>
</evidence>
<dbReference type="EC" id="2.5.1.157" evidence="6"/>
<gene>
    <name evidence="9" type="ORF">PPROV_000541300</name>
</gene>
<comment type="caution">
    <text evidence="9">The sequence shown here is derived from an EMBL/GenBank/DDBJ whole genome shotgun (WGS) entry which is preliminary data.</text>
</comment>
<feature type="compositionally biased region" description="Acidic residues" evidence="7">
    <location>
        <begin position="59"/>
        <end position="70"/>
    </location>
</feature>
<keyword evidence="3 6" id="KW-0698">rRNA processing</keyword>
<feature type="compositionally biased region" description="Basic and acidic residues" evidence="7">
    <location>
        <begin position="282"/>
        <end position="299"/>
    </location>
</feature>
<evidence type="ECO:0000313" key="9">
    <source>
        <dbReference type="EMBL" id="GHP06668.1"/>
    </source>
</evidence>
<evidence type="ECO:0000313" key="10">
    <source>
        <dbReference type="Proteomes" id="UP000660262"/>
    </source>
</evidence>
<feature type="binding site" evidence="6">
    <location>
        <position position="172"/>
    </location>
    <ligand>
        <name>S-adenosyl-L-methionine</name>
        <dbReference type="ChEBI" id="CHEBI:59789"/>
    </ligand>
</feature>